<accession>A0AAW2NG76</accession>
<comment type="caution">
    <text evidence="4">The sequence shown here is derived from an EMBL/GenBank/DDBJ whole genome shotgun (WGS) entry which is preliminary data.</text>
</comment>
<evidence type="ECO:0000256" key="2">
    <source>
        <dbReference type="ARBA" id="ARBA00022840"/>
    </source>
</evidence>
<reference evidence="4" key="1">
    <citation type="submission" date="2020-06" db="EMBL/GenBank/DDBJ databases">
        <authorList>
            <person name="Li T."/>
            <person name="Hu X."/>
            <person name="Zhang T."/>
            <person name="Song X."/>
            <person name="Zhang H."/>
            <person name="Dai N."/>
            <person name="Sheng W."/>
            <person name="Hou X."/>
            <person name="Wei L."/>
        </authorList>
    </citation>
    <scope>NUCLEOTIDE SEQUENCE</scope>
    <source>
        <strain evidence="4">KEN8</strain>
        <tissue evidence="4">Leaf</tissue>
    </source>
</reference>
<dbReference type="PANTHER" id="PTHR15140">
    <property type="entry name" value="TUBULIN-SPECIFIC CHAPERONE E"/>
    <property type="match status" value="1"/>
</dbReference>
<dbReference type="InterPro" id="IPR058922">
    <property type="entry name" value="WHD_DRP"/>
</dbReference>
<feature type="domain" description="Disease resistance protein winged helix" evidence="3">
    <location>
        <begin position="3"/>
        <end position="51"/>
    </location>
</feature>
<proteinExistence type="predicted"/>
<organism evidence="4">
    <name type="scientific">Sesamum calycinum</name>
    <dbReference type="NCBI Taxonomy" id="2727403"/>
    <lineage>
        <taxon>Eukaryota</taxon>
        <taxon>Viridiplantae</taxon>
        <taxon>Streptophyta</taxon>
        <taxon>Embryophyta</taxon>
        <taxon>Tracheophyta</taxon>
        <taxon>Spermatophyta</taxon>
        <taxon>Magnoliopsida</taxon>
        <taxon>eudicotyledons</taxon>
        <taxon>Gunneridae</taxon>
        <taxon>Pentapetalae</taxon>
        <taxon>asterids</taxon>
        <taxon>lamiids</taxon>
        <taxon>Lamiales</taxon>
        <taxon>Pedaliaceae</taxon>
        <taxon>Sesamum</taxon>
    </lineage>
</organism>
<dbReference type="EMBL" id="JACGWM010000011">
    <property type="protein sequence ID" value="KAL0341486.1"/>
    <property type="molecule type" value="Genomic_DNA"/>
</dbReference>
<dbReference type="AlphaFoldDB" id="A0AAW2NG76"/>
<evidence type="ECO:0000313" key="4">
    <source>
        <dbReference type="EMBL" id="KAL0341486.1"/>
    </source>
</evidence>
<reference evidence="4" key="2">
    <citation type="journal article" date="2024" name="Plant">
        <title>Genomic evolution and insights into agronomic trait innovations of Sesamum species.</title>
        <authorList>
            <person name="Miao H."/>
            <person name="Wang L."/>
            <person name="Qu L."/>
            <person name="Liu H."/>
            <person name="Sun Y."/>
            <person name="Le M."/>
            <person name="Wang Q."/>
            <person name="Wei S."/>
            <person name="Zheng Y."/>
            <person name="Lin W."/>
            <person name="Duan Y."/>
            <person name="Cao H."/>
            <person name="Xiong S."/>
            <person name="Wang X."/>
            <person name="Wei L."/>
            <person name="Li C."/>
            <person name="Ma Q."/>
            <person name="Ju M."/>
            <person name="Zhao R."/>
            <person name="Li G."/>
            <person name="Mu C."/>
            <person name="Tian Q."/>
            <person name="Mei H."/>
            <person name="Zhang T."/>
            <person name="Gao T."/>
            <person name="Zhang H."/>
        </authorList>
    </citation>
    <scope>NUCLEOTIDE SEQUENCE</scope>
    <source>
        <strain evidence="4">KEN8</strain>
    </source>
</reference>
<dbReference type="Pfam" id="PF23559">
    <property type="entry name" value="WHD_DRP"/>
    <property type="match status" value="1"/>
</dbReference>
<dbReference type="InterPro" id="IPR032675">
    <property type="entry name" value="LRR_dom_sf"/>
</dbReference>
<gene>
    <name evidence="4" type="ORF">Scaly_1811200</name>
</gene>
<keyword evidence="1" id="KW-0547">Nucleotide-binding</keyword>
<dbReference type="SUPFAM" id="SSF52047">
    <property type="entry name" value="RNI-like"/>
    <property type="match status" value="1"/>
</dbReference>
<sequence>MRVFREDEGIRVSKLIKLWIGEGFLKSKSDKTFEEVAEEYLKNLVDRNLVLIRGWTDGARLKKLESLYVKAKDLLFKNIACPTSLKKLELCKCKVPWEDMTIIGSLPNLEVVILKWCAFEGSEWNPIEGQFPRLKILELLGSHLVCWRAENIHFLNLEKLSLQYMRDLEGFPSGIGDIATLSLIEVYQCSHSAVNSAMQILEDQQSNGKEDLQVRLYS</sequence>
<evidence type="ECO:0000256" key="1">
    <source>
        <dbReference type="ARBA" id="ARBA00022741"/>
    </source>
</evidence>
<dbReference type="PANTHER" id="PTHR15140:SF33">
    <property type="entry name" value="LATE BLIGHT RESISTANCE PROTEIN HOMOLOG R1A-3 ISOFORM X1"/>
    <property type="match status" value="1"/>
</dbReference>
<dbReference type="Gene3D" id="3.80.10.10">
    <property type="entry name" value="Ribonuclease Inhibitor"/>
    <property type="match status" value="1"/>
</dbReference>
<name>A0AAW2NG76_9LAMI</name>
<keyword evidence="2" id="KW-0067">ATP-binding</keyword>
<protein>
    <submittedName>
        <fullName evidence="4">Late blight resistance proteinR1A-3</fullName>
    </submittedName>
</protein>
<evidence type="ECO:0000259" key="3">
    <source>
        <dbReference type="Pfam" id="PF23559"/>
    </source>
</evidence>